<dbReference type="InterPro" id="IPR050097">
    <property type="entry name" value="Ferredoxin-NADP_redctase_2"/>
</dbReference>
<dbReference type="EMBL" id="CP091196">
    <property type="protein sequence ID" value="UQS26889.1"/>
    <property type="molecule type" value="Genomic_DNA"/>
</dbReference>
<evidence type="ECO:0000259" key="4">
    <source>
        <dbReference type="Pfam" id="PF07992"/>
    </source>
</evidence>
<dbReference type="InterPro" id="IPR023753">
    <property type="entry name" value="FAD/NAD-binding_dom"/>
</dbReference>
<dbReference type="PRINTS" id="PR00368">
    <property type="entry name" value="FADPNR"/>
</dbReference>
<dbReference type="InterPro" id="IPR036188">
    <property type="entry name" value="FAD/NAD-bd_sf"/>
</dbReference>
<sequence>MDEKYDVVVVGGGAAGLAGALALARARRSVLVVDAGRPRNAPAGHVHNYLGRESTPPAELVAIGRDEVAGYGGEVVTGTVTAAARTGDGFEVTLDDGRSVHARRLLVTTGLVDELPDIDGVAERFGRDVLHCPYCHGWEARDQAIGVIGSNPLVVHAALLWRQLSADVTVFRHHAPEATDEQREELAARGIRVVEGEVAAVEVSEDRLTGVRMASGEVVPRQVVVVAPRFTARAGLLTALGLEVTEQVVQGHVVGTYVAADPTGATAVPGVWVAGNVANVTAQVIVSASGGLTAGAAINADLVAEDTRQAVAAHRAGVFAREGEVGELVGGVRRHGIR</sequence>
<keyword evidence="6" id="KW-1185">Reference proteome</keyword>
<dbReference type="PRINTS" id="PR00469">
    <property type="entry name" value="PNDRDTASEII"/>
</dbReference>
<gene>
    <name evidence="5" type="ORF">L1857_30865</name>
</gene>
<comment type="catalytic activity">
    <reaction evidence="3">
        <text>[thioredoxin]-dithiol + NADP(+) = [thioredoxin]-disulfide + NADPH + H(+)</text>
        <dbReference type="Rhea" id="RHEA:20345"/>
        <dbReference type="Rhea" id="RHEA-COMP:10698"/>
        <dbReference type="Rhea" id="RHEA-COMP:10700"/>
        <dbReference type="ChEBI" id="CHEBI:15378"/>
        <dbReference type="ChEBI" id="CHEBI:29950"/>
        <dbReference type="ChEBI" id="CHEBI:50058"/>
        <dbReference type="ChEBI" id="CHEBI:57783"/>
        <dbReference type="ChEBI" id="CHEBI:58349"/>
        <dbReference type="EC" id="1.8.1.9"/>
    </reaction>
</comment>
<dbReference type="PANTHER" id="PTHR48105">
    <property type="entry name" value="THIOREDOXIN REDUCTASE 1-RELATED-RELATED"/>
    <property type="match status" value="1"/>
</dbReference>
<organism evidence="5 6">
    <name type="scientific">Amycolatopsis thermalba</name>
    <dbReference type="NCBI Taxonomy" id="944492"/>
    <lineage>
        <taxon>Bacteria</taxon>
        <taxon>Bacillati</taxon>
        <taxon>Actinomycetota</taxon>
        <taxon>Actinomycetes</taxon>
        <taxon>Pseudonocardiales</taxon>
        <taxon>Pseudonocardiaceae</taxon>
        <taxon>Amycolatopsis</taxon>
    </lineage>
</organism>
<dbReference type="Proteomes" id="UP000830158">
    <property type="component" value="Chromosome"/>
</dbReference>
<evidence type="ECO:0000313" key="6">
    <source>
        <dbReference type="Proteomes" id="UP000830158"/>
    </source>
</evidence>
<feature type="domain" description="FAD/NAD(P)-binding" evidence="4">
    <location>
        <begin position="5"/>
        <end position="288"/>
    </location>
</feature>
<evidence type="ECO:0000256" key="3">
    <source>
        <dbReference type="ARBA" id="ARBA00048132"/>
    </source>
</evidence>
<protein>
    <submittedName>
        <fullName evidence="5">NAD(P)/FAD-dependent oxidoreductase</fullName>
    </submittedName>
</protein>
<evidence type="ECO:0000256" key="1">
    <source>
        <dbReference type="ARBA" id="ARBA00022630"/>
    </source>
</evidence>
<proteinExistence type="predicted"/>
<dbReference type="Gene3D" id="3.50.50.60">
    <property type="entry name" value="FAD/NAD(P)-binding domain"/>
    <property type="match status" value="2"/>
</dbReference>
<name>A0ABY4P3F3_9PSEU</name>
<accession>A0ABY4P3F3</accession>
<keyword evidence="2" id="KW-0560">Oxidoreductase</keyword>
<reference evidence="5" key="1">
    <citation type="submission" date="2022-01" db="EMBL/GenBank/DDBJ databases">
        <title>PSI-footprinting approach for the identification of protein synthesis inhibitor producers.</title>
        <authorList>
            <person name="Handel F."/>
            <person name="Kulik A."/>
            <person name="Wex K.W."/>
            <person name="Berscheid A."/>
            <person name="Saur J.S."/>
            <person name="Winkler A."/>
            <person name="Wibberg D."/>
            <person name="Kalinowski J."/>
            <person name="Broetz-Oesterhelt H."/>
            <person name="Mast Y."/>
        </authorList>
    </citation>
    <scope>NUCLEOTIDE SEQUENCE</scope>
    <source>
        <strain evidence="5">KNN 49.3e</strain>
    </source>
</reference>
<dbReference type="SUPFAM" id="SSF51905">
    <property type="entry name" value="FAD/NAD(P)-binding domain"/>
    <property type="match status" value="1"/>
</dbReference>
<evidence type="ECO:0000313" key="5">
    <source>
        <dbReference type="EMBL" id="UQS26889.1"/>
    </source>
</evidence>
<evidence type="ECO:0000256" key="2">
    <source>
        <dbReference type="ARBA" id="ARBA00023002"/>
    </source>
</evidence>
<dbReference type="Pfam" id="PF07992">
    <property type="entry name" value="Pyr_redox_2"/>
    <property type="match status" value="1"/>
</dbReference>
<dbReference type="RefSeq" id="WP_116114951.1">
    <property type="nucleotide sequence ID" value="NZ_CP091196.1"/>
</dbReference>
<keyword evidence="1" id="KW-0285">Flavoprotein</keyword>